<gene>
    <name evidence="1" type="ORF">DDU33_03785</name>
</gene>
<protein>
    <submittedName>
        <fullName evidence="1">Uncharacterized protein</fullName>
    </submittedName>
</protein>
<dbReference type="KEGG" id="apor:DDU33_03785"/>
<reference evidence="2" key="1">
    <citation type="submission" date="2018-05" db="EMBL/GenBank/DDBJ databases">
        <title>Complete genome sequence of Actinobacillus porcitonsillarum reference strain 9953L55 (CCUG 46996).</title>
        <authorList>
            <person name="Dona V."/>
            <person name="Perreten V."/>
        </authorList>
    </citation>
    <scope>NUCLEOTIDE SEQUENCE [LARGE SCALE GENOMIC DNA]</scope>
    <source>
        <strain evidence="2">9953L55</strain>
    </source>
</reference>
<evidence type="ECO:0000313" key="1">
    <source>
        <dbReference type="EMBL" id="AWI50666.1"/>
    </source>
</evidence>
<dbReference type="RefSeq" id="WP_108923254.1">
    <property type="nucleotide sequence ID" value="NZ_CP029206.1"/>
</dbReference>
<sequence length="96" mass="10872">MVEKTEKKTCSVAELEKQIFEKEGVTVVIRAPSNVQVDNYPYERKLADNKNLADLRDRIDKAIGNRELDYSIVLGDGNSLPHGRTNMSTARDSYKN</sequence>
<name>A0A2U8FJH5_9PAST</name>
<organism evidence="1 2">
    <name type="scientific">Actinobacillus porcitonsillarum</name>
    <dbReference type="NCBI Taxonomy" id="189834"/>
    <lineage>
        <taxon>Bacteria</taxon>
        <taxon>Pseudomonadati</taxon>
        <taxon>Pseudomonadota</taxon>
        <taxon>Gammaproteobacteria</taxon>
        <taxon>Pasteurellales</taxon>
        <taxon>Pasteurellaceae</taxon>
        <taxon>Actinobacillus</taxon>
    </lineage>
</organism>
<accession>A0A2U8FJH5</accession>
<dbReference type="EMBL" id="CP029206">
    <property type="protein sequence ID" value="AWI50666.1"/>
    <property type="molecule type" value="Genomic_DNA"/>
</dbReference>
<proteinExistence type="predicted"/>
<dbReference type="Proteomes" id="UP000244920">
    <property type="component" value="Chromosome"/>
</dbReference>
<dbReference type="AlphaFoldDB" id="A0A2U8FJH5"/>
<evidence type="ECO:0000313" key="2">
    <source>
        <dbReference type="Proteomes" id="UP000244920"/>
    </source>
</evidence>
<keyword evidence="2" id="KW-1185">Reference proteome</keyword>